<keyword evidence="19" id="KW-1185">Reference proteome</keyword>
<dbReference type="GO" id="GO:0031072">
    <property type="term" value="F:heat shock protein binding"/>
    <property type="evidence" value="ECO:0007669"/>
    <property type="project" value="InterPro"/>
</dbReference>
<dbReference type="InterPro" id="IPR001305">
    <property type="entry name" value="HSP_DnaJ_Cys-rich_dom"/>
</dbReference>
<dbReference type="InterPro" id="IPR036410">
    <property type="entry name" value="HSP_DnaJ_Cys-rich_dom_sf"/>
</dbReference>
<comment type="similarity">
    <text evidence="12 14">Belongs to the DnaJ family.</text>
</comment>
<evidence type="ECO:0000256" key="15">
    <source>
        <dbReference type="PROSITE-ProRule" id="PRU00546"/>
    </source>
</evidence>
<feature type="repeat" description="CXXCXGXG motif" evidence="14">
    <location>
        <begin position="150"/>
        <end position="157"/>
    </location>
</feature>
<reference evidence="19" key="1">
    <citation type="journal article" date="2018" name="Front. Microbiol.">
        <title>Genome-Based Analysis Reveals the Taxonomy and Diversity of the Family Idiomarinaceae.</title>
        <authorList>
            <person name="Liu Y."/>
            <person name="Lai Q."/>
            <person name="Shao Z."/>
        </authorList>
    </citation>
    <scope>NUCLEOTIDE SEQUENCE [LARGE SCALE GENOMIC DNA]</scope>
    <source>
        <strain evidence="19">AIS</strain>
    </source>
</reference>
<keyword evidence="6 14" id="KW-0677">Repeat</keyword>
<dbReference type="RefSeq" id="WP_126806000.1">
    <property type="nucleotide sequence ID" value="NZ_PIPP01000001.1"/>
</dbReference>
<evidence type="ECO:0000256" key="11">
    <source>
        <dbReference type="ARBA" id="ARBA00053423"/>
    </source>
</evidence>
<dbReference type="CDD" id="cd06257">
    <property type="entry name" value="DnaJ"/>
    <property type="match status" value="1"/>
</dbReference>
<organism evidence="18 19">
    <name type="scientific">Aliidiomarina shirensis</name>
    <dbReference type="NCBI Taxonomy" id="1048642"/>
    <lineage>
        <taxon>Bacteria</taxon>
        <taxon>Pseudomonadati</taxon>
        <taxon>Pseudomonadota</taxon>
        <taxon>Gammaproteobacteria</taxon>
        <taxon>Alteromonadales</taxon>
        <taxon>Idiomarinaceae</taxon>
        <taxon>Aliidiomarina</taxon>
    </lineage>
</organism>
<dbReference type="HAMAP" id="MF_01152">
    <property type="entry name" value="DnaJ"/>
    <property type="match status" value="1"/>
</dbReference>
<feature type="repeat" description="CXXCXGXG motif" evidence="14">
    <location>
        <begin position="203"/>
        <end position="210"/>
    </location>
</feature>
<dbReference type="SUPFAM" id="SSF46565">
    <property type="entry name" value="Chaperone J-domain"/>
    <property type="match status" value="1"/>
</dbReference>
<dbReference type="GO" id="GO:0005737">
    <property type="term" value="C:cytoplasm"/>
    <property type="evidence" value="ECO:0007669"/>
    <property type="project" value="UniProtKB-SubCell"/>
</dbReference>
<keyword evidence="7 14" id="KW-0863">Zinc-finger</keyword>
<evidence type="ECO:0000256" key="2">
    <source>
        <dbReference type="ARBA" id="ARBA00011738"/>
    </source>
</evidence>
<comment type="function">
    <text evidence="11 14">Participates actively in the response to hyperosmotic and heat shock by preventing the aggregation of stress-denatured proteins and by disaggregating proteins, also in an autonomous, DnaK-independent fashion. Unfolded proteins bind initially to DnaJ; upon interaction with the DnaJ-bound protein, DnaK hydrolyzes its bound ATP, resulting in the formation of a stable complex. GrpE releases ADP from DnaK; ATP binding to DnaK triggers the release of the substrate protein, thus completing the reaction cycle. Several rounds of ATP-dependent interactions between DnaJ, DnaK and GrpE are required for fully efficient folding. Also involved, together with DnaK and GrpE, in the DNA replication of plasmids through activation of initiation proteins.</text>
</comment>
<evidence type="ECO:0000256" key="14">
    <source>
        <dbReference type="HAMAP-Rule" id="MF_01152"/>
    </source>
</evidence>
<gene>
    <name evidence="14 18" type="primary">dnaJ</name>
    <name evidence="18" type="ORF">CWE13_03720</name>
</gene>
<comment type="subcellular location">
    <subcellularLocation>
        <location evidence="1 14">Cytoplasm</location>
    </subcellularLocation>
</comment>
<dbReference type="GO" id="GO:0006260">
    <property type="term" value="P:DNA replication"/>
    <property type="evidence" value="ECO:0007669"/>
    <property type="project" value="UniProtKB-KW"/>
</dbReference>
<dbReference type="CDD" id="cd10747">
    <property type="entry name" value="DnaJ_C"/>
    <property type="match status" value="1"/>
</dbReference>
<dbReference type="SUPFAM" id="SSF49493">
    <property type="entry name" value="HSP40/DnaJ peptide-binding domain"/>
    <property type="match status" value="2"/>
</dbReference>
<proteinExistence type="inferred from homology"/>
<name>A0A432WY95_9GAMM</name>
<dbReference type="Pfam" id="PF00226">
    <property type="entry name" value="DnaJ"/>
    <property type="match status" value="1"/>
</dbReference>
<keyword evidence="5 14" id="KW-0479">Metal-binding</keyword>
<dbReference type="EMBL" id="PIPP01000001">
    <property type="protein sequence ID" value="RUO38754.1"/>
    <property type="molecule type" value="Genomic_DNA"/>
</dbReference>
<dbReference type="Gene3D" id="2.10.230.10">
    <property type="entry name" value="Heat shock protein DnaJ, cysteine-rich domain"/>
    <property type="match status" value="1"/>
</dbReference>
<dbReference type="GO" id="GO:0051082">
    <property type="term" value="F:unfolded protein binding"/>
    <property type="evidence" value="ECO:0007669"/>
    <property type="project" value="UniProtKB-UniRule"/>
</dbReference>
<dbReference type="OrthoDB" id="9779889at2"/>
<dbReference type="Proteomes" id="UP000286934">
    <property type="component" value="Unassembled WGS sequence"/>
</dbReference>
<dbReference type="PROSITE" id="PS00636">
    <property type="entry name" value="DNAJ_1"/>
    <property type="match status" value="1"/>
</dbReference>
<dbReference type="InterPro" id="IPR036869">
    <property type="entry name" value="J_dom_sf"/>
</dbReference>
<evidence type="ECO:0000256" key="8">
    <source>
        <dbReference type="ARBA" id="ARBA00022833"/>
    </source>
</evidence>
<dbReference type="FunFam" id="2.10.230.10:FF:000002">
    <property type="entry name" value="Molecular chaperone DnaJ"/>
    <property type="match status" value="1"/>
</dbReference>
<keyword evidence="8 14" id="KW-0862">Zinc</keyword>
<dbReference type="PROSITE" id="PS50076">
    <property type="entry name" value="DNAJ_2"/>
    <property type="match status" value="1"/>
</dbReference>
<keyword evidence="4 14" id="KW-0235">DNA replication</keyword>
<evidence type="ECO:0000256" key="9">
    <source>
        <dbReference type="ARBA" id="ARBA00023016"/>
    </source>
</evidence>
<accession>A0A432WY95</accession>
<sequence length="384" mass="41835">MAKRDYYEILGVAKDASDRDIKKAYKKLAMKLHPDRTKGDKDLEIKFKEVKEAYEVLIDDEKRRAYDQYGHDAFDQARGGAGAGGFGGGADFSDIFGDVFGDIFGGGRRGGGGGRRAQRGSDLRYDLEMTLEDAVRGKEVELKIPRLSTCDDCDGTGSADKSKPKTCDVCHGAGQVQMRQGFFAVQQACPQCHGRGTIVENPCGSCHGHGRKEKTKTLNVKIPAGVDTGDRVRLTGEGEAGEHGAPSGDLYVQVRVREHDIFRREGNNLYCEVPVSFTQAGLGGEVEVPTLDGRVKLKIPAETQTGRMFRMRGKGVKSVRSGSVGDLVCKAVIETPVNLSSKQKALLKEFEESMGTGDEAAKYRPKERGFFDGVKKFFDDLTGS</sequence>
<dbReference type="GO" id="GO:0008270">
    <property type="term" value="F:zinc ion binding"/>
    <property type="evidence" value="ECO:0007669"/>
    <property type="project" value="UniProtKB-UniRule"/>
</dbReference>
<dbReference type="PRINTS" id="PR00625">
    <property type="entry name" value="JDOMAIN"/>
</dbReference>
<dbReference type="GO" id="GO:0005524">
    <property type="term" value="F:ATP binding"/>
    <property type="evidence" value="ECO:0007669"/>
    <property type="project" value="InterPro"/>
</dbReference>
<feature type="binding site" evidence="14">
    <location>
        <position position="153"/>
    </location>
    <ligand>
        <name>Zn(2+)</name>
        <dbReference type="ChEBI" id="CHEBI:29105"/>
        <label>1</label>
    </ligand>
</feature>
<keyword evidence="10 14" id="KW-0143">Chaperone</keyword>
<evidence type="ECO:0000256" key="1">
    <source>
        <dbReference type="ARBA" id="ARBA00004496"/>
    </source>
</evidence>
<protein>
    <recommendedName>
        <fullName evidence="13 14">Chaperone protein DnaJ</fullName>
    </recommendedName>
</protein>
<feature type="binding site" evidence="14">
    <location>
        <position position="206"/>
    </location>
    <ligand>
        <name>Zn(2+)</name>
        <dbReference type="ChEBI" id="CHEBI:29105"/>
        <label>1</label>
    </ligand>
</feature>
<dbReference type="FunFam" id="2.60.260.20:FF:000004">
    <property type="entry name" value="Molecular chaperone DnaJ"/>
    <property type="match status" value="1"/>
</dbReference>
<dbReference type="FunFam" id="1.10.287.110:FF:000034">
    <property type="entry name" value="Chaperone protein DnaJ"/>
    <property type="match status" value="1"/>
</dbReference>
<feature type="domain" description="J" evidence="16">
    <location>
        <begin position="5"/>
        <end position="70"/>
    </location>
</feature>
<dbReference type="InterPro" id="IPR001623">
    <property type="entry name" value="DnaJ_domain"/>
</dbReference>
<feature type="binding site" evidence="14">
    <location>
        <position position="192"/>
    </location>
    <ligand>
        <name>Zn(2+)</name>
        <dbReference type="ChEBI" id="CHEBI:29105"/>
        <label>2</label>
    </ligand>
</feature>
<dbReference type="SUPFAM" id="SSF57938">
    <property type="entry name" value="DnaJ/Hsp40 cysteine-rich domain"/>
    <property type="match status" value="1"/>
</dbReference>
<dbReference type="InterPro" id="IPR018253">
    <property type="entry name" value="DnaJ_domain_CS"/>
</dbReference>
<feature type="zinc finger region" description="CR-type" evidence="15">
    <location>
        <begin position="137"/>
        <end position="215"/>
    </location>
</feature>
<feature type="binding site" evidence="14">
    <location>
        <position position="167"/>
    </location>
    <ligand>
        <name>Zn(2+)</name>
        <dbReference type="ChEBI" id="CHEBI:29105"/>
        <label>2</label>
    </ligand>
</feature>
<feature type="binding site" evidence="14">
    <location>
        <position position="189"/>
    </location>
    <ligand>
        <name>Zn(2+)</name>
        <dbReference type="ChEBI" id="CHEBI:29105"/>
        <label>2</label>
    </ligand>
</feature>
<feature type="binding site" evidence="14">
    <location>
        <position position="170"/>
    </location>
    <ligand>
        <name>Zn(2+)</name>
        <dbReference type="ChEBI" id="CHEBI:29105"/>
        <label>2</label>
    </ligand>
</feature>
<comment type="subunit">
    <text evidence="2 14">Homodimer.</text>
</comment>
<comment type="caution">
    <text evidence="18">The sequence shown here is derived from an EMBL/GenBank/DDBJ whole genome shotgun (WGS) entry which is preliminary data.</text>
</comment>
<dbReference type="AlphaFoldDB" id="A0A432WY95"/>
<dbReference type="NCBIfam" id="NF008035">
    <property type="entry name" value="PRK10767.1"/>
    <property type="match status" value="1"/>
</dbReference>
<dbReference type="NCBIfam" id="TIGR02349">
    <property type="entry name" value="DnaJ_bact"/>
    <property type="match status" value="1"/>
</dbReference>
<evidence type="ECO:0000256" key="5">
    <source>
        <dbReference type="ARBA" id="ARBA00022723"/>
    </source>
</evidence>
<evidence type="ECO:0000256" key="7">
    <source>
        <dbReference type="ARBA" id="ARBA00022771"/>
    </source>
</evidence>
<dbReference type="Pfam" id="PF00684">
    <property type="entry name" value="DnaJ_CXXCXGXG"/>
    <property type="match status" value="1"/>
</dbReference>
<dbReference type="Pfam" id="PF01556">
    <property type="entry name" value="DnaJ_C"/>
    <property type="match status" value="1"/>
</dbReference>
<dbReference type="Gene3D" id="2.60.260.20">
    <property type="entry name" value="Urease metallochaperone UreE, N-terminal domain"/>
    <property type="match status" value="2"/>
</dbReference>
<evidence type="ECO:0000259" key="16">
    <source>
        <dbReference type="PROSITE" id="PS50076"/>
    </source>
</evidence>
<dbReference type="PANTHER" id="PTHR43096">
    <property type="entry name" value="DNAJ HOMOLOG 1, MITOCHONDRIAL-RELATED"/>
    <property type="match status" value="1"/>
</dbReference>
<evidence type="ECO:0000256" key="3">
    <source>
        <dbReference type="ARBA" id="ARBA00022490"/>
    </source>
</evidence>
<feature type="binding site" evidence="14">
    <location>
        <position position="203"/>
    </location>
    <ligand>
        <name>Zn(2+)</name>
        <dbReference type="ChEBI" id="CHEBI:29105"/>
        <label>1</label>
    </ligand>
</feature>
<comment type="cofactor">
    <cofactor evidence="14">
        <name>Zn(2+)</name>
        <dbReference type="ChEBI" id="CHEBI:29105"/>
    </cofactor>
    <text evidence="14">Binds 2 Zn(2+) ions per monomer.</text>
</comment>
<dbReference type="PROSITE" id="PS51188">
    <property type="entry name" value="ZF_CR"/>
    <property type="match status" value="1"/>
</dbReference>
<dbReference type="InterPro" id="IPR012724">
    <property type="entry name" value="DnaJ"/>
</dbReference>
<dbReference type="InterPro" id="IPR002939">
    <property type="entry name" value="DnaJ_C"/>
</dbReference>
<evidence type="ECO:0000256" key="4">
    <source>
        <dbReference type="ARBA" id="ARBA00022705"/>
    </source>
</evidence>
<evidence type="ECO:0000256" key="12">
    <source>
        <dbReference type="ARBA" id="ARBA00061004"/>
    </source>
</evidence>
<evidence type="ECO:0000313" key="18">
    <source>
        <dbReference type="EMBL" id="RUO38754.1"/>
    </source>
</evidence>
<dbReference type="Gene3D" id="1.10.287.110">
    <property type="entry name" value="DnaJ domain"/>
    <property type="match status" value="1"/>
</dbReference>
<dbReference type="GO" id="GO:0009408">
    <property type="term" value="P:response to heat"/>
    <property type="evidence" value="ECO:0007669"/>
    <property type="project" value="InterPro"/>
</dbReference>
<feature type="binding site" evidence="14">
    <location>
        <position position="150"/>
    </location>
    <ligand>
        <name>Zn(2+)</name>
        <dbReference type="ChEBI" id="CHEBI:29105"/>
        <label>1</label>
    </ligand>
</feature>
<dbReference type="SMART" id="SM00271">
    <property type="entry name" value="DnaJ"/>
    <property type="match status" value="1"/>
</dbReference>
<feature type="repeat" description="CXXCXGXG motif" evidence="14">
    <location>
        <begin position="189"/>
        <end position="196"/>
    </location>
</feature>
<keyword evidence="9 14" id="KW-0346">Stress response</keyword>
<dbReference type="InterPro" id="IPR008971">
    <property type="entry name" value="HSP40/DnaJ_pept-bd"/>
</dbReference>
<dbReference type="GO" id="GO:0042026">
    <property type="term" value="P:protein refolding"/>
    <property type="evidence" value="ECO:0007669"/>
    <property type="project" value="TreeGrafter"/>
</dbReference>
<dbReference type="PANTHER" id="PTHR43096:SF48">
    <property type="entry name" value="CHAPERONE PROTEIN DNAJ"/>
    <property type="match status" value="1"/>
</dbReference>
<feature type="repeat" description="CXXCXGXG motif" evidence="14">
    <location>
        <begin position="167"/>
        <end position="174"/>
    </location>
</feature>
<feature type="domain" description="CR-type" evidence="17">
    <location>
        <begin position="137"/>
        <end position="215"/>
    </location>
</feature>
<evidence type="ECO:0000256" key="10">
    <source>
        <dbReference type="ARBA" id="ARBA00023186"/>
    </source>
</evidence>
<comment type="domain">
    <text evidence="14">The J domain is necessary and sufficient to stimulate DnaK ATPase activity. Zinc center 1 plays an important role in the autonomous, DnaK-independent chaperone activity of DnaJ. Zinc center 2 is essential for interaction with DnaK and for DnaJ activity.</text>
</comment>
<evidence type="ECO:0000259" key="17">
    <source>
        <dbReference type="PROSITE" id="PS51188"/>
    </source>
</evidence>
<evidence type="ECO:0000256" key="6">
    <source>
        <dbReference type="ARBA" id="ARBA00022737"/>
    </source>
</evidence>
<keyword evidence="3 14" id="KW-0963">Cytoplasm</keyword>
<evidence type="ECO:0000256" key="13">
    <source>
        <dbReference type="ARBA" id="ARBA00067609"/>
    </source>
</evidence>
<evidence type="ECO:0000313" key="19">
    <source>
        <dbReference type="Proteomes" id="UP000286934"/>
    </source>
</evidence>
<dbReference type="CDD" id="cd10719">
    <property type="entry name" value="DnaJ_zf"/>
    <property type="match status" value="1"/>
</dbReference>